<name>A0A2A4K3Z3_HELVI</name>
<feature type="region of interest" description="Disordered" evidence="1">
    <location>
        <begin position="1"/>
        <end position="29"/>
    </location>
</feature>
<reference evidence="2" key="1">
    <citation type="submission" date="2017-09" db="EMBL/GenBank/DDBJ databases">
        <title>Contemporary evolution of a Lepidopteran species, Heliothis virescens, in response to modern agricultural practices.</title>
        <authorList>
            <person name="Fritz M.L."/>
            <person name="Deyonke A.M."/>
            <person name="Papanicolaou A."/>
            <person name="Micinski S."/>
            <person name="Westbrook J."/>
            <person name="Gould F."/>
        </authorList>
    </citation>
    <scope>NUCLEOTIDE SEQUENCE [LARGE SCALE GENOMIC DNA]</scope>
    <source>
        <strain evidence="2">HvINT-</strain>
        <tissue evidence="2">Whole body</tissue>
    </source>
</reference>
<feature type="region of interest" description="Disordered" evidence="1">
    <location>
        <begin position="528"/>
        <end position="552"/>
    </location>
</feature>
<feature type="region of interest" description="Disordered" evidence="1">
    <location>
        <begin position="227"/>
        <end position="248"/>
    </location>
</feature>
<dbReference type="AlphaFoldDB" id="A0A2A4K3Z3"/>
<comment type="caution">
    <text evidence="2">The sequence shown here is derived from an EMBL/GenBank/DDBJ whole genome shotgun (WGS) entry which is preliminary data.</text>
</comment>
<feature type="region of interest" description="Disordered" evidence="1">
    <location>
        <begin position="393"/>
        <end position="413"/>
    </location>
</feature>
<dbReference type="EMBL" id="NWSH01000199">
    <property type="protein sequence ID" value="PCG78473.1"/>
    <property type="molecule type" value="Genomic_DNA"/>
</dbReference>
<accession>A0A2A4K3Z3</accession>
<evidence type="ECO:0000313" key="2">
    <source>
        <dbReference type="EMBL" id="PCG78473.1"/>
    </source>
</evidence>
<sequence length="552" mass="57786">MSGGEVAPVRQRTRVALHSVRERAGSHPRRLRHAETRRLCKRVRRLCVCECGYVTERRRRLDTDGSWAAAREPGTRVIDAGARDRVPQRPAPAPRLPPPPSAPLRRAASHRTPPECGGSAAGVRRECGGSAAGVRRECVGSAGRRCPAGGTGPLTLDTNLTLGATYNAGLARALLPERSRATTLRLRDQVNVRPGLRVRGRGARGCGAPDARPGAGINPVRLSTVAGRAAGRRGAGAGRAAGRQGSWRPDLERPLPCCDDWSDLALPNYQQCSNSERVALPLMHRRPPPAPAHVTYGNHVHTVAPKNHLFCFSDLMEVGFLAFQTPWWWCVVSGLAGLAGLAGRVEGLAAEAAARGRSASRSLRTMLATRSLPLLALLALLAAAAAAPRSRRQLTDDDALQPLEDGAGDEQAREKRKLEGATQAKFGIKNAVLGFVFGKINSLIDAKTRFVDSLDQKNIELNKQYGIEAPQNGLASLSGIVGQVIGPKLQLLGPKIQAVSGLLGGASGGGGAGGGGLGSIISLVTSLSGSSSGGAGAGGTVETIDSSEEDDS</sequence>
<organism evidence="2">
    <name type="scientific">Heliothis virescens</name>
    <name type="common">Tobacco budworm moth</name>
    <dbReference type="NCBI Taxonomy" id="7102"/>
    <lineage>
        <taxon>Eukaryota</taxon>
        <taxon>Metazoa</taxon>
        <taxon>Ecdysozoa</taxon>
        <taxon>Arthropoda</taxon>
        <taxon>Hexapoda</taxon>
        <taxon>Insecta</taxon>
        <taxon>Pterygota</taxon>
        <taxon>Neoptera</taxon>
        <taxon>Endopterygota</taxon>
        <taxon>Lepidoptera</taxon>
        <taxon>Glossata</taxon>
        <taxon>Ditrysia</taxon>
        <taxon>Noctuoidea</taxon>
        <taxon>Noctuidae</taxon>
        <taxon>Heliothinae</taxon>
        <taxon>Heliothis</taxon>
    </lineage>
</organism>
<protein>
    <submittedName>
        <fullName evidence="2">Uncharacterized protein</fullName>
    </submittedName>
</protein>
<gene>
    <name evidence="2" type="ORF">B5V51_4006</name>
</gene>
<feature type="region of interest" description="Disordered" evidence="1">
    <location>
        <begin position="79"/>
        <end position="122"/>
    </location>
</feature>
<feature type="compositionally biased region" description="Pro residues" evidence="1">
    <location>
        <begin position="89"/>
        <end position="102"/>
    </location>
</feature>
<evidence type="ECO:0000256" key="1">
    <source>
        <dbReference type="SAM" id="MobiDB-lite"/>
    </source>
</evidence>
<proteinExistence type="predicted"/>